<keyword evidence="5" id="KW-0788">Thiol protease</keyword>
<evidence type="ECO:0000256" key="1">
    <source>
        <dbReference type="ARBA" id="ARBA00000707"/>
    </source>
</evidence>
<dbReference type="GO" id="GO:0004843">
    <property type="term" value="F:cysteine-type deubiquitinase activity"/>
    <property type="evidence" value="ECO:0007669"/>
    <property type="project" value="UniProtKB-EC"/>
</dbReference>
<organism evidence="9 10">
    <name type="scientific">Sinocyclocheilus rhinocerous</name>
    <dbReference type="NCBI Taxonomy" id="307959"/>
    <lineage>
        <taxon>Eukaryota</taxon>
        <taxon>Metazoa</taxon>
        <taxon>Chordata</taxon>
        <taxon>Craniata</taxon>
        <taxon>Vertebrata</taxon>
        <taxon>Euteleostomi</taxon>
        <taxon>Actinopterygii</taxon>
        <taxon>Neopterygii</taxon>
        <taxon>Teleostei</taxon>
        <taxon>Ostariophysi</taxon>
        <taxon>Cypriniformes</taxon>
        <taxon>Cyprinidae</taxon>
        <taxon>Cyprininae</taxon>
        <taxon>Sinocyclocheilus</taxon>
    </lineage>
</organism>
<dbReference type="SUPFAM" id="SSF54001">
    <property type="entry name" value="Cysteine proteinases"/>
    <property type="match status" value="1"/>
</dbReference>
<dbReference type="CDD" id="cd20447">
    <property type="entry name" value="Tudor_TDRD13"/>
    <property type="match status" value="1"/>
</dbReference>
<keyword evidence="3" id="KW-0645">Protease</keyword>
<evidence type="ECO:0000313" key="10">
    <source>
        <dbReference type="Proteomes" id="UP000472270"/>
    </source>
</evidence>
<dbReference type="EC" id="3.4.19.12" evidence="2"/>
<dbReference type="PANTHER" id="PTHR12419">
    <property type="entry name" value="OTU DOMAIN CONTAINING PROTEIN"/>
    <property type="match status" value="1"/>
</dbReference>
<dbReference type="PROSITE" id="PS50802">
    <property type="entry name" value="OTU"/>
    <property type="match status" value="1"/>
</dbReference>
<keyword evidence="10" id="KW-1185">Reference proteome</keyword>
<proteinExistence type="predicted"/>
<gene>
    <name evidence="9" type="primary">LOC107727268</name>
</gene>
<protein>
    <recommendedName>
        <fullName evidence="2">ubiquitinyl hydrolase 1</fullName>
        <ecNumber evidence="2">3.4.19.12</ecNumber>
    </recommendedName>
</protein>
<dbReference type="PROSITE" id="PS50304">
    <property type="entry name" value="TUDOR"/>
    <property type="match status" value="1"/>
</dbReference>
<dbReference type="InterPro" id="IPR003323">
    <property type="entry name" value="OTU_dom"/>
</dbReference>
<dbReference type="AlphaFoldDB" id="A0A673HXE8"/>
<evidence type="ECO:0000313" key="9">
    <source>
        <dbReference type="Ensembl" id="ENSSRHP00000030078.1"/>
    </source>
</evidence>
<feature type="region of interest" description="Disordered" evidence="6">
    <location>
        <begin position="506"/>
        <end position="547"/>
    </location>
</feature>
<dbReference type="Proteomes" id="UP000472270">
    <property type="component" value="Unassembled WGS sequence"/>
</dbReference>
<dbReference type="Gene3D" id="3.90.70.80">
    <property type="match status" value="1"/>
</dbReference>
<name>A0A673HXE8_9TELE</name>
<evidence type="ECO:0000256" key="4">
    <source>
        <dbReference type="ARBA" id="ARBA00022786"/>
    </source>
</evidence>
<dbReference type="GO" id="GO:0016579">
    <property type="term" value="P:protein deubiquitination"/>
    <property type="evidence" value="ECO:0007669"/>
    <property type="project" value="TreeGrafter"/>
</dbReference>
<evidence type="ECO:0000256" key="3">
    <source>
        <dbReference type="ARBA" id="ARBA00022670"/>
    </source>
</evidence>
<accession>A0A673HXE8</accession>
<evidence type="ECO:0000256" key="2">
    <source>
        <dbReference type="ARBA" id="ARBA00012759"/>
    </source>
</evidence>
<feature type="domain" description="Tudor" evidence="7">
    <location>
        <begin position="286"/>
        <end position="346"/>
    </location>
</feature>
<reference evidence="9" key="2">
    <citation type="submission" date="2025-09" db="UniProtKB">
        <authorList>
            <consortium name="Ensembl"/>
        </authorList>
    </citation>
    <scope>IDENTIFICATION</scope>
</reference>
<evidence type="ECO:0000259" key="7">
    <source>
        <dbReference type="PROSITE" id="PS50304"/>
    </source>
</evidence>
<evidence type="ECO:0000256" key="6">
    <source>
        <dbReference type="SAM" id="MobiDB-lite"/>
    </source>
</evidence>
<sequence>MQKALKKYFVNMDEYLASIGLYRKMMARDASCLFRAVSEQLYYSQNYHQRIRKECVNFIKANRCNFEPFVQGSFEKYLERLEDPQVCIQDLKCGILGPCSHVNGFWRRRCFVIYRYPGKPPTEIAEEDNLPKILLCCSNNGHYDIVYPKNYPMDAAVCQALLYELLYTRVLGVEEEELQVVMEGFKGGGRRYRNSQSMCSEDAGYDIPEDRPQRSSLVCCCYVELSSVFDRISLHQATEGSGKLALPYKVLKALEPELYRNVEFDVWQDARKELQKTDYMVFAGRQYFLGDKCQVRLDPKGKYYNAFIQEVGTQTTAVTVFIEELGEKHLVPLTNLKPVNPVPAWNITPSRKGNSYNHPEQYPGELDPELRGRRRYFRKPRGKEMLMAVSFSRPQPGLPPRLQPGSTRFLNRHHLIGPDIAYYPSPSKRCYQSFDNYSYRSRSRRRQMHALNKECLSCVPEPGAETQDIEGSITFYEIEETDESAFSPIPSQAVSSPMVPGATAYWVPRVPSPIPPSGKQPMTSSEEDPDERSNAGDQGTAKTSPVV</sequence>
<dbReference type="Pfam" id="PF02338">
    <property type="entry name" value="OTU"/>
    <property type="match status" value="1"/>
</dbReference>
<dbReference type="GO" id="GO:0061578">
    <property type="term" value="F:K63-linked deubiquitinase activity"/>
    <property type="evidence" value="ECO:0007669"/>
    <property type="project" value="TreeGrafter"/>
</dbReference>
<evidence type="ECO:0000256" key="5">
    <source>
        <dbReference type="ARBA" id="ARBA00022807"/>
    </source>
</evidence>
<keyword evidence="5" id="KW-0378">Hydrolase</keyword>
<reference evidence="9" key="1">
    <citation type="submission" date="2025-08" db="UniProtKB">
        <authorList>
            <consortium name="Ensembl"/>
        </authorList>
    </citation>
    <scope>IDENTIFICATION</scope>
</reference>
<keyword evidence="4" id="KW-0833">Ubl conjugation pathway</keyword>
<evidence type="ECO:0000259" key="8">
    <source>
        <dbReference type="PROSITE" id="PS50802"/>
    </source>
</evidence>
<feature type="compositionally biased region" description="Polar residues" evidence="6">
    <location>
        <begin position="535"/>
        <end position="547"/>
    </location>
</feature>
<dbReference type="Ensembl" id="ENSSRHT00000030963.1">
    <property type="protein sequence ID" value="ENSSRHP00000030078.1"/>
    <property type="gene ID" value="ENSSRHG00000015607.1"/>
</dbReference>
<dbReference type="InterPro" id="IPR002999">
    <property type="entry name" value="Tudor"/>
</dbReference>
<dbReference type="PANTHER" id="PTHR12419:SF58">
    <property type="entry name" value="UBIQUITINYL HYDROLASE 1"/>
    <property type="match status" value="1"/>
</dbReference>
<feature type="domain" description="OTU" evidence="8">
    <location>
        <begin position="21"/>
        <end position="149"/>
    </location>
</feature>
<dbReference type="SUPFAM" id="SSF63748">
    <property type="entry name" value="Tudor/PWWP/MBT"/>
    <property type="match status" value="1"/>
</dbReference>
<dbReference type="InterPro" id="IPR038765">
    <property type="entry name" value="Papain-like_cys_pep_sf"/>
</dbReference>
<comment type="catalytic activity">
    <reaction evidence="1">
        <text>Thiol-dependent hydrolysis of ester, thioester, amide, peptide and isopeptide bonds formed by the C-terminal Gly of ubiquitin (a 76-residue protein attached to proteins as an intracellular targeting signal).</text>
        <dbReference type="EC" id="3.4.19.12"/>
    </reaction>
</comment>
<dbReference type="InterPro" id="IPR050704">
    <property type="entry name" value="Peptidase_C85-like"/>
</dbReference>
<dbReference type="GO" id="GO:0006508">
    <property type="term" value="P:proteolysis"/>
    <property type="evidence" value="ECO:0007669"/>
    <property type="project" value="UniProtKB-KW"/>
</dbReference>